<dbReference type="GO" id="GO:0005524">
    <property type="term" value="F:ATP binding"/>
    <property type="evidence" value="ECO:0007669"/>
    <property type="project" value="UniProtKB-KW"/>
</dbReference>
<keyword evidence="4" id="KW-0067">ATP-binding</keyword>
<keyword evidence="3" id="KW-0418">Kinase</keyword>
<evidence type="ECO:0000313" key="6">
    <source>
        <dbReference type="EMBL" id="CAD8139766.1"/>
    </source>
</evidence>
<dbReference type="PANTHER" id="PTHR10285">
    <property type="entry name" value="URIDINE KINASE"/>
    <property type="match status" value="1"/>
</dbReference>
<dbReference type="OrthoDB" id="106623at2759"/>
<dbReference type="InterPro" id="IPR006083">
    <property type="entry name" value="PRK/URK"/>
</dbReference>
<evidence type="ECO:0000256" key="1">
    <source>
        <dbReference type="ARBA" id="ARBA00022679"/>
    </source>
</evidence>
<evidence type="ECO:0000256" key="4">
    <source>
        <dbReference type="ARBA" id="ARBA00022840"/>
    </source>
</evidence>
<organism evidence="6 7">
    <name type="scientific">Paramecium octaurelia</name>
    <dbReference type="NCBI Taxonomy" id="43137"/>
    <lineage>
        <taxon>Eukaryota</taxon>
        <taxon>Sar</taxon>
        <taxon>Alveolata</taxon>
        <taxon>Ciliophora</taxon>
        <taxon>Intramacronucleata</taxon>
        <taxon>Oligohymenophorea</taxon>
        <taxon>Peniculida</taxon>
        <taxon>Parameciidae</taxon>
        <taxon>Paramecium</taxon>
    </lineage>
</organism>
<proteinExistence type="predicted"/>
<sequence length="463" mass="54579">MSDELMIPKSPLQFRKSSEYEPQRILVGVTGGSAAGKTTLCETIKREIQYDSDVDMTILSCDSFYKEVDKTKIDITQYNFDHPDSIDWDYAFQVISTLLSGKPSKIPNYSFVTYKREDEDQIVLPAQVIVFEGILSLYDERIRNCMSYKIFIHCDDDIRLCRRILRDVQERGRSVESVLFQYSQFVKRSFENFISPFMSQADLIIPGHRSNHVSVAFIVNHLKNMAKQNGLLREKLNTQLYFGDILYSVDGFMRNRTSMDFTKYNSNYKQLFFPEEQLKNELLYITQNFLGGKLTTKKSIYKMVKLCFKQTYIMLEKCLVQNKQTFDQVKCYHLNEILAKEFIPDKNFNTIIIAVPYIFRNGTHKLHQVEEKLKQYQQIQLIVVNVFSDIKAVTDINWTFKRLKILVNAFLVGRLDKFRNLLLLQLDQEPDIMFQQDRFYKKLNEFIKKKKQGNLKNEDDDFC</sequence>
<evidence type="ECO:0000313" key="7">
    <source>
        <dbReference type="Proteomes" id="UP000683925"/>
    </source>
</evidence>
<dbReference type="AlphaFoldDB" id="A0A8S1SJZ1"/>
<name>A0A8S1SJZ1_PAROT</name>
<dbReference type="EMBL" id="CAJJDP010000010">
    <property type="protein sequence ID" value="CAD8139766.1"/>
    <property type="molecule type" value="Genomic_DNA"/>
</dbReference>
<dbReference type="FunFam" id="3.40.50.300:FF:001802">
    <property type="entry name" value="Uridine-cytidine kinase 1"/>
    <property type="match status" value="1"/>
</dbReference>
<keyword evidence="2" id="KW-0547">Nucleotide-binding</keyword>
<dbReference type="Proteomes" id="UP000683925">
    <property type="component" value="Unassembled WGS sequence"/>
</dbReference>
<accession>A0A8S1SJZ1</accession>
<protein>
    <recommendedName>
        <fullName evidence="5">Phosphoribulokinase/uridine kinase domain-containing protein</fullName>
    </recommendedName>
</protein>
<evidence type="ECO:0000256" key="3">
    <source>
        <dbReference type="ARBA" id="ARBA00022777"/>
    </source>
</evidence>
<reference evidence="6" key="1">
    <citation type="submission" date="2021-01" db="EMBL/GenBank/DDBJ databases">
        <authorList>
            <consortium name="Genoscope - CEA"/>
            <person name="William W."/>
        </authorList>
    </citation>
    <scope>NUCLEOTIDE SEQUENCE</scope>
</reference>
<dbReference type="GO" id="GO:0016301">
    <property type="term" value="F:kinase activity"/>
    <property type="evidence" value="ECO:0007669"/>
    <property type="project" value="UniProtKB-KW"/>
</dbReference>
<gene>
    <name evidence="6" type="ORF">POCTA_138.1.T0110058</name>
</gene>
<feature type="domain" description="Phosphoribulokinase/uridine kinase" evidence="5">
    <location>
        <begin position="27"/>
        <end position="213"/>
    </location>
</feature>
<dbReference type="InterPro" id="IPR000764">
    <property type="entry name" value="Uridine_kinase-like"/>
</dbReference>
<dbReference type="CDD" id="cd02023">
    <property type="entry name" value="UMPK"/>
    <property type="match status" value="1"/>
</dbReference>
<dbReference type="NCBIfam" id="NF004018">
    <property type="entry name" value="PRK05480.1"/>
    <property type="match status" value="1"/>
</dbReference>
<evidence type="ECO:0000259" key="5">
    <source>
        <dbReference type="Pfam" id="PF00485"/>
    </source>
</evidence>
<keyword evidence="1" id="KW-0808">Transferase</keyword>
<comment type="caution">
    <text evidence="6">The sequence shown here is derived from an EMBL/GenBank/DDBJ whole genome shotgun (WGS) entry which is preliminary data.</text>
</comment>
<keyword evidence="7" id="KW-1185">Reference proteome</keyword>
<evidence type="ECO:0000256" key="2">
    <source>
        <dbReference type="ARBA" id="ARBA00022741"/>
    </source>
</evidence>
<dbReference type="OMA" id="TYKREDE"/>
<dbReference type="Pfam" id="PF00485">
    <property type="entry name" value="PRK"/>
    <property type="match status" value="1"/>
</dbReference>